<organism evidence="1">
    <name type="scientific">freshwater metagenome</name>
    <dbReference type="NCBI Taxonomy" id="449393"/>
    <lineage>
        <taxon>unclassified sequences</taxon>
        <taxon>metagenomes</taxon>
        <taxon>ecological metagenomes</taxon>
    </lineage>
</organism>
<protein>
    <submittedName>
        <fullName evidence="1">Unannotated protein</fullName>
    </submittedName>
</protein>
<evidence type="ECO:0000313" key="1">
    <source>
        <dbReference type="EMBL" id="CAB4836394.1"/>
    </source>
</evidence>
<reference evidence="1" key="1">
    <citation type="submission" date="2020-05" db="EMBL/GenBank/DDBJ databases">
        <authorList>
            <person name="Chiriac C."/>
            <person name="Salcher M."/>
            <person name="Ghai R."/>
            <person name="Kavagutti S V."/>
        </authorList>
    </citation>
    <scope>NUCLEOTIDE SEQUENCE</scope>
</reference>
<gene>
    <name evidence="1" type="ORF">UFOPK3099_03144</name>
</gene>
<proteinExistence type="predicted"/>
<dbReference type="AlphaFoldDB" id="A0A6J7ATT7"/>
<sequence length="290" mass="31356">MRLALQVLHRAGHEHRLVALVLGVKAHDAIAAALLAPEVLLLAIRVVLDDRVRRVEDRLRAAVVLVEHDRGDVVERILEQQDVAYIRPAPPVDTLVAVADDGDLLVALGQGEGDLVLGGVRVLVLVDEDVLEALLVVRQYLTVFAEQLHGLHQQIVEVHRSGLQQPGLVVGVDLGVFAGERVVGLSLGLIGRGQFVLPQADLTVHSAGREALGIEAEIADDVAGQTLGIGLVVDAERARVAEHFGVGTQDAHACRVERAHPHRFHHWADQRRHTVLHFTGGLVGERDGQD</sequence>
<dbReference type="EMBL" id="CAFAAV010000407">
    <property type="protein sequence ID" value="CAB4836394.1"/>
    <property type="molecule type" value="Genomic_DNA"/>
</dbReference>
<accession>A0A6J7ATT7</accession>
<name>A0A6J7ATT7_9ZZZZ</name>